<feature type="domain" description="Cell envelope-related transcriptional attenuator" evidence="4">
    <location>
        <begin position="111"/>
        <end position="269"/>
    </location>
</feature>
<keyword evidence="3" id="KW-0472">Membrane</keyword>
<dbReference type="InterPro" id="IPR050922">
    <property type="entry name" value="LytR/CpsA/Psr_CW_biosynth"/>
</dbReference>
<dbReference type="RefSeq" id="WP_249328950.1">
    <property type="nucleotide sequence ID" value="NZ_CP060635.1"/>
</dbReference>
<keyword evidence="6" id="KW-1185">Reference proteome</keyword>
<evidence type="ECO:0000259" key="4">
    <source>
        <dbReference type="Pfam" id="PF03816"/>
    </source>
</evidence>
<accession>A0A7G9GDC6</accession>
<evidence type="ECO:0000256" key="3">
    <source>
        <dbReference type="SAM" id="Phobius"/>
    </source>
</evidence>
<proteinExistence type="inferred from homology"/>
<feature type="transmembrane region" description="Helical" evidence="3">
    <location>
        <begin position="12"/>
        <end position="35"/>
    </location>
</feature>
<comment type="similarity">
    <text evidence="1">Belongs to the LytR/CpsA/Psr (LCP) family.</text>
</comment>
<feature type="compositionally biased region" description="Polar residues" evidence="2">
    <location>
        <begin position="40"/>
        <end position="50"/>
    </location>
</feature>
<dbReference type="PANTHER" id="PTHR33392">
    <property type="entry name" value="POLYISOPRENYL-TEICHOIC ACID--PEPTIDOGLYCAN TEICHOIC ACID TRANSFERASE TAGU"/>
    <property type="match status" value="1"/>
</dbReference>
<organism evidence="5 6">
    <name type="scientific">Wansuia hejianensis</name>
    <dbReference type="NCBI Taxonomy" id="2763667"/>
    <lineage>
        <taxon>Bacteria</taxon>
        <taxon>Bacillati</taxon>
        <taxon>Bacillota</taxon>
        <taxon>Clostridia</taxon>
        <taxon>Lachnospirales</taxon>
        <taxon>Lachnospiraceae</taxon>
        <taxon>Wansuia</taxon>
    </lineage>
</organism>
<dbReference type="Pfam" id="PF03816">
    <property type="entry name" value="LytR_cpsA_psr"/>
    <property type="match status" value="1"/>
</dbReference>
<dbReference type="KEGG" id="whj:H9Q79_00365"/>
<keyword evidence="3" id="KW-0812">Transmembrane</keyword>
<dbReference type="EMBL" id="CP060635">
    <property type="protein sequence ID" value="QNM08808.1"/>
    <property type="molecule type" value="Genomic_DNA"/>
</dbReference>
<gene>
    <name evidence="5" type="ORF">H9Q79_00365</name>
</gene>
<keyword evidence="3" id="KW-1133">Transmembrane helix</keyword>
<evidence type="ECO:0000313" key="5">
    <source>
        <dbReference type="EMBL" id="QNM08808.1"/>
    </source>
</evidence>
<dbReference type="AlphaFoldDB" id="A0A7G9GDC6"/>
<evidence type="ECO:0000313" key="6">
    <source>
        <dbReference type="Proteomes" id="UP000515860"/>
    </source>
</evidence>
<evidence type="ECO:0000256" key="1">
    <source>
        <dbReference type="ARBA" id="ARBA00006068"/>
    </source>
</evidence>
<dbReference type="Gene3D" id="3.40.630.190">
    <property type="entry name" value="LCP protein"/>
    <property type="match status" value="1"/>
</dbReference>
<dbReference type="Proteomes" id="UP000515860">
    <property type="component" value="Chromosome"/>
</dbReference>
<reference evidence="5 6" key="1">
    <citation type="submission" date="2020-08" db="EMBL/GenBank/DDBJ databases">
        <authorList>
            <person name="Liu C."/>
            <person name="Sun Q."/>
        </authorList>
    </citation>
    <scope>NUCLEOTIDE SEQUENCE [LARGE SCALE GENOMIC DNA]</scope>
    <source>
        <strain evidence="5 6">NSJ-29</strain>
    </source>
</reference>
<feature type="region of interest" description="Disordered" evidence="2">
    <location>
        <begin position="40"/>
        <end position="67"/>
    </location>
</feature>
<sequence length="351" mass="37891">MDRKKQRKNTKAILCVLIIAVLVIIVAAVFVSGWLRKNSGTEGTGSQDAVTGSEEPSDEDSASEEGIKSGEVSYNGKKYTYNSHLSNFLFIGVDTSGKKDTAVGHADAGQADTLFLLSWNRKDGGVSILAIPRDTMTDIETFDLSGESLGKSRDHISLSYAFGDGGHKSCKLTKEAVSNLFYGLPIQGYCSVNLECIPTLANAVGELTVTVPDESLEAVSSEFQAGSQVILNADNTETFLRYRDVHASQSAINRQGRQVAYLTAYLTRARELFGQDAGFASQLFTDLQPYMVTNMGNDLFVDIMGGASGDVASSIETIPGDGGESGSYDEYRVDDTALYELILDTFYTTEE</sequence>
<name>A0A7G9GDC6_9FIRM</name>
<dbReference type="InterPro" id="IPR004474">
    <property type="entry name" value="LytR_CpsA_psr"/>
</dbReference>
<protein>
    <submittedName>
        <fullName evidence="5">LCP family protein</fullName>
    </submittedName>
</protein>
<dbReference type="PANTHER" id="PTHR33392:SF6">
    <property type="entry name" value="POLYISOPRENYL-TEICHOIC ACID--PEPTIDOGLYCAN TEICHOIC ACID TRANSFERASE TAGU"/>
    <property type="match status" value="1"/>
</dbReference>
<evidence type="ECO:0000256" key="2">
    <source>
        <dbReference type="SAM" id="MobiDB-lite"/>
    </source>
</evidence>